<dbReference type="RefSeq" id="XP_005821256.1">
    <property type="nucleotide sequence ID" value="XM_005821199.1"/>
</dbReference>
<reference evidence="2" key="3">
    <citation type="submission" date="2015-06" db="UniProtKB">
        <authorList>
            <consortium name="EnsemblProtists"/>
        </authorList>
    </citation>
    <scope>IDENTIFICATION</scope>
</reference>
<proteinExistence type="predicted"/>
<dbReference type="Proteomes" id="UP000011087">
    <property type="component" value="Unassembled WGS sequence"/>
</dbReference>
<reference evidence="3" key="2">
    <citation type="submission" date="2012-11" db="EMBL/GenBank/DDBJ databases">
        <authorList>
            <person name="Kuo A."/>
            <person name="Curtis B.A."/>
            <person name="Tanifuji G."/>
            <person name="Burki F."/>
            <person name="Gruber A."/>
            <person name="Irimia M."/>
            <person name="Maruyama S."/>
            <person name="Arias M.C."/>
            <person name="Ball S.G."/>
            <person name="Gile G.H."/>
            <person name="Hirakawa Y."/>
            <person name="Hopkins J.F."/>
            <person name="Rensing S.A."/>
            <person name="Schmutz J."/>
            <person name="Symeonidi A."/>
            <person name="Elias M."/>
            <person name="Eveleigh R.J."/>
            <person name="Herman E.K."/>
            <person name="Klute M.J."/>
            <person name="Nakayama T."/>
            <person name="Obornik M."/>
            <person name="Reyes-Prieto A."/>
            <person name="Armbrust E.V."/>
            <person name="Aves S.J."/>
            <person name="Beiko R.G."/>
            <person name="Coutinho P."/>
            <person name="Dacks J.B."/>
            <person name="Durnford D.G."/>
            <person name="Fast N.M."/>
            <person name="Green B.R."/>
            <person name="Grisdale C."/>
            <person name="Hempe F."/>
            <person name="Henrissat B."/>
            <person name="Hoppner M.P."/>
            <person name="Ishida K.-I."/>
            <person name="Kim E."/>
            <person name="Koreny L."/>
            <person name="Kroth P.G."/>
            <person name="Liu Y."/>
            <person name="Malik S.-B."/>
            <person name="Maier U.G."/>
            <person name="McRose D."/>
            <person name="Mock T."/>
            <person name="Neilson J.A."/>
            <person name="Onodera N.T."/>
            <person name="Poole A.M."/>
            <person name="Pritham E.J."/>
            <person name="Richards T.A."/>
            <person name="Rocap G."/>
            <person name="Roy S.W."/>
            <person name="Sarai C."/>
            <person name="Schaack S."/>
            <person name="Shirato S."/>
            <person name="Slamovits C.H."/>
            <person name="Spencer D.F."/>
            <person name="Suzuki S."/>
            <person name="Worden A.Z."/>
            <person name="Zauner S."/>
            <person name="Barry K."/>
            <person name="Bell C."/>
            <person name="Bharti A.K."/>
            <person name="Crow J.A."/>
            <person name="Grimwood J."/>
            <person name="Kramer R."/>
            <person name="Lindquist E."/>
            <person name="Lucas S."/>
            <person name="Salamov A."/>
            <person name="McFadden G.I."/>
            <person name="Lane C.E."/>
            <person name="Keeling P.J."/>
            <person name="Gray M.W."/>
            <person name="Grigoriev I.V."/>
            <person name="Archibald J.M."/>
        </authorList>
    </citation>
    <scope>NUCLEOTIDE SEQUENCE</scope>
    <source>
        <strain evidence="3">CCMP2712</strain>
    </source>
</reference>
<evidence type="ECO:0000313" key="2">
    <source>
        <dbReference type="EnsemblProtists" id="EKX34276"/>
    </source>
</evidence>
<dbReference type="GeneID" id="17291013"/>
<evidence type="ECO:0000313" key="1">
    <source>
        <dbReference type="EMBL" id="EKX34276.1"/>
    </source>
</evidence>
<dbReference type="EnsemblProtists" id="EKX34276">
    <property type="protein sequence ID" value="EKX34276"/>
    <property type="gene ID" value="GUITHDRAFT_119566"/>
</dbReference>
<keyword evidence="3" id="KW-1185">Reference proteome</keyword>
<evidence type="ECO:0000313" key="3">
    <source>
        <dbReference type="Proteomes" id="UP000011087"/>
    </source>
</evidence>
<name>L1IDG0_GUITC</name>
<gene>
    <name evidence="1" type="ORF">GUITHDRAFT_119566</name>
</gene>
<organism evidence="1">
    <name type="scientific">Guillardia theta (strain CCMP2712)</name>
    <name type="common">Cryptophyte</name>
    <dbReference type="NCBI Taxonomy" id="905079"/>
    <lineage>
        <taxon>Eukaryota</taxon>
        <taxon>Cryptophyceae</taxon>
        <taxon>Pyrenomonadales</taxon>
        <taxon>Geminigeraceae</taxon>
        <taxon>Guillardia</taxon>
    </lineage>
</organism>
<reference evidence="1 3" key="1">
    <citation type="journal article" date="2012" name="Nature">
        <title>Algal genomes reveal evolutionary mosaicism and the fate of nucleomorphs.</title>
        <authorList>
            <consortium name="DOE Joint Genome Institute"/>
            <person name="Curtis B.A."/>
            <person name="Tanifuji G."/>
            <person name="Burki F."/>
            <person name="Gruber A."/>
            <person name="Irimia M."/>
            <person name="Maruyama S."/>
            <person name="Arias M.C."/>
            <person name="Ball S.G."/>
            <person name="Gile G.H."/>
            <person name="Hirakawa Y."/>
            <person name="Hopkins J.F."/>
            <person name="Kuo A."/>
            <person name="Rensing S.A."/>
            <person name="Schmutz J."/>
            <person name="Symeonidi A."/>
            <person name="Elias M."/>
            <person name="Eveleigh R.J."/>
            <person name="Herman E.K."/>
            <person name="Klute M.J."/>
            <person name="Nakayama T."/>
            <person name="Obornik M."/>
            <person name="Reyes-Prieto A."/>
            <person name="Armbrust E.V."/>
            <person name="Aves S.J."/>
            <person name="Beiko R.G."/>
            <person name="Coutinho P."/>
            <person name="Dacks J.B."/>
            <person name="Durnford D.G."/>
            <person name="Fast N.M."/>
            <person name="Green B.R."/>
            <person name="Grisdale C.J."/>
            <person name="Hempel F."/>
            <person name="Henrissat B."/>
            <person name="Hoppner M.P."/>
            <person name="Ishida K."/>
            <person name="Kim E."/>
            <person name="Koreny L."/>
            <person name="Kroth P.G."/>
            <person name="Liu Y."/>
            <person name="Malik S.B."/>
            <person name="Maier U.G."/>
            <person name="McRose D."/>
            <person name="Mock T."/>
            <person name="Neilson J.A."/>
            <person name="Onodera N.T."/>
            <person name="Poole A.M."/>
            <person name="Pritham E.J."/>
            <person name="Richards T.A."/>
            <person name="Rocap G."/>
            <person name="Roy S.W."/>
            <person name="Sarai C."/>
            <person name="Schaack S."/>
            <person name="Shirato S."/>
            <person name="Slamovits C.H."/>
            <person name="Spencer D.F."/>
            <person name="Suzuki S."/>
            <person name="Worden A.Z."/>
            <person name="Zauner S."/>
            <person name="Barry K."/>
            <person name="Bell C."/>
            <person name="Bharti A.K."/>
            <person name="Crow J.A."/>
            <person name="Grimwood J."/>
            <person name="Kramer R."/>
            <person name="Lindquist E."/>
            <person name="Lucas S."/>
            <person name="Salamov A."/>
            <person name="McFadden G.I."/>
            <person name="Lane C.E."/>
            <person name="Keeling P.J."/>
            <person name="Gray M.W."/>
            <person name="Grigoriev I.V."/>
            <person name="Archibald J.M."/>
        </authorList>
    </citation>
    <scope>NUCLEOTIDE SEQUENCE</scope>
    <source>
        <strain evidence="1 3">CCMP2712</strain>
    </source>
</reference>
<sequence length="82" mass="9523">MRAGEQAKRYFNITIIIRVEQLDDCMQTPYLIQAQMAWQGKKLLSGQTVLKTHAQPCKDRRVSWYDEVHPFNSEEGIGLNAR</sequence>
<dbReference type="PaxDb" id="55529-EKX34276"/>
<dbReference type="KEGG" id="gtt:GUITHDRAFT_119566"/>
<protein>
    <submittedName>
        <fullName evidence="1 2">Uncharacterized protein</fullName>
    </submittedName>
</protein>
<dbReference type="HOGENOM" id="CLU_2563266_0_0_1"/>
<dbReference type="EMBL" id="JH993114">
    <property type="protein sequence ID" value="EKX34276.1"/>
    <property type="molecule type" value="Genomic_DNA"/>
</dbReference>
<accession>L1IDG0</accession>
<dbReference type="AlphaFoldDB" id="L1IDG0"/>